<comment type="catalytic activity">
    <reaction evidence="19">
        <text>L-seryl-[protein] + ATP = O-phospho-L-seryl-[protein] + ADP + H(+)</text>
        <dbReference type="Rhea" id="RHEA:17989"/>
        <dbReference type="Rhea" id="RHEA-COMP:9863"/>
        <dbReference type="Rhea" id="RHEA-COMP:11604"/>
        <dbReference type="ChEBI" id="CHEBI:15378"/>
        <dbReference type="ChEBI" id="CHEBI:29999"/>
        <dbReference type="ChEBI" id="CHEBI:30616"/>
        <dbReference type="ChEBI" id="CHEBI:83421"/>
        <dbReference type="ChEBI" id="CHEBI:456216"/>
        <dbReference type="EC" id="2.7.11.1"/>
    </reaction>
</comment>
<dbReference type="Pfam" id="PF23598">
    <property type="entry name" value="LRR_14"/>
    <property type="match status" value="1"/>
</dbReference>
<dbReference type="Proteomes" id="UP000015105">
    <property type="component" value="Chromosome 2D"/>
</dbReference>
<accession>A0A453DGY0</accession>
<keyword evidence="15 21" id="KW-0472">Membrane</keyword>
<reference evidence="23" key="5">
    <citation type="journal article" date="2021" name="G3 (Bethesda)">
        <title>Aegilops tauschii genome assembly Aet v5.0 features greater sequence contiguity and improved annotation.</title>
        <authorList>
            <person name="Wang L."/>
            <person name="Zhu T."/>
            <person name="Rodriguez J.C."/>
            <person name="Deal K.R."/>
            <person name="Dubcovsky J."/>
            <person name="McGuire P.E."/>
            <person name="Lux T."/>
            <person name="Spannagl M."/>
            <person name="Mayer K.F.X."/>
            <person name="Baldrich P."/>
            <person name="Meyers B.C."/>
            <person name="Huo N."/>
            <person name="Gu Y.Q."/>
            <person name="Zhou H."/>
            <person name="Devos K.M."/>
            <person name="Bennetzen J.L."/>
            <person name="Unver T."/>
            <person name="Budak H."/>
            <person name="Gulick P.J."/>
            <person name="Galiba G."/>
            <person name="Kalapos B."/>
            <person name="Nelson D.R."/>
            <person name="Li P."/>
            <person name="You F.M."/>
            <person name="Luo M.C."/>
            <person name="Dvorak J."/>
        </authorList>
    </citation>
    <scope>NUCLEOTIDE SEQUENCE [LARGE SCALE GENOMIC DNA]</scope>
    <source>
        <strain evidence="23">cv. AL8/78</strain>
    </source>
</reference>
<dbReference type="InterPro" id="IPR011009">
    <property type="entry name" value="Kinase-like_dom_sf"/>
</dbReference>
<dbReference type="Pfam" id="PF00560">
    <property type="entry name" value="LRR_1"/>
    <property type="match status" value="5"/>
</dbReference>
<evidence type="ECO:0000256" key="18">
    <source>
        <dbReference type="ARBA" id="ARBA00047899"/>
    </source>
</evidence>
<dbReference type="PROSITE" id="PS00107">
    <property type="entry name" value="PROTEIN_KINASE_ATP"/>
    <property type="match status" value="1"/>
</dbReference>
<evidence type="ECO:0000256" key="10">
    <source>
        <dbReference type="ARBA" id="ARBA00022737"/>
    </source>
</evidence>
<dbReference type="GO" id="GO:0004674">
    <property type="term" value="F:protein serine/threonine kinase activity"/>
    <property type="evidence" value="ECO:0007669"/>
    <property type="project" value="UniProtKB-KW"/>
</dbReference>
<keyword evidence="11 20" id="KW-0547">Nucleotide-binding</keyword>
<dbReference type="InterPro" id="IPR003591">
    <property type="entry name" value="Leu-rich_rpt_typical-subtyp"/>
</dbReference>
<dbReference type="FunFam" id="1.10.510.10:FF:000358">
    <property type="entry name" value="Putative leucine-rich repeat receptor-like serine/threonine-protein kinase"/>
    <property type="match status" value="1"/>
</dbReference>
<evidence type="ECO:0000256" key="1">
    <source>
        <dbReference type="ARBA" id="ARBA00004162"/>
    </source>
</evidence>
<dbReference type="PROSITE" id="PS00108">
    <property type="entry name" value="PROTEIN_KINASE_ST"/>
    <property type="match status" value="1"/>
</dbReference>
<dbReference type="GO" id="GO:0005886">
    <property type="term" value="C:plasma membrane"/>
    <property type="evidence" value="ECO:0007669"/>
    <property type="project" value="UniProtKB-SubCell"/>
</dbReference>
<keyword evidence="12" id="KW-0418">Kinase</keyword>
<evidence type="ECO:0000259" key="22">
    <source>
        <dbReference type="PROSITE" id="PS50011"/>
    </source>
</evidence>
<evidence type="ECO:0000256" key="4">
    <source>
        <dbReference type="ARBA" id="ARBA00022527"/>
    </source>
</evidence>
<feature type="binding site" evidence="20">
    <location>
        <position position="802"/>
    </location>
    <ligand>
        <name>ATP</name>
        <dbReference type="ChEBI" id="CHEBI:30616"/>
    </ligand>
</feature>
<dbReference type="Pfam" id="PF00069">
    <property type="entry name" value="Pkinase"/>
    <property type="match status" value="1"/>
</dbReference>
<comment type="catalytic activity">
    <reaction evidence="18">
        <text>L-threonyl-[protein] + ATP = O-phospho-L-threonyl-[protein] + ADP + H(+)</text>
        <dbReference type="Rhea" id="RHEA:46608"/>
        <dbReference type="Rhea" id="RHEA-COMP:11060"/>
        <dbReference type="Rhea" id="RHEA-COMP:11605"/>
        <dbReference type="ChEBI" id="CHEBI:15378"/>
        <dbReference type="ChEBI" id="CHEBI:30013"/>
        <dbReference type="ChEBI" id="CHEBI:30616"/>
        <dbReference type="ChEBI" id="CHEBI:61977"/>
        <dbReference type="ChEBI" id="CHEBI:456216"/>
        <dbReference type="EC" id="2.7.11.1"/>
    </reaction>
</comment>
<dbReference type="PANTHER" id="PTHR45974:SF29">
    <property type="entry name" value="PROTEIN KINASE DOMAIN-CONTAINING PROTEIN"/>
    <property type="match status" value="1"/>
</dbReference>
<evidence type="ECO:0000256" key="11">
    <source>
        <dbReference type="ARBA" id="ARBA00022741"/>
    </source>
</evidence>
<dbReference type="EC" id="2.7.11.1" evidence="2"/>
<dbReference type="InterPro" id="IPR000719">
    <property type="entry name" value="Prot_kinase_dom"/>
</dbReference>
<reference evidence="24" key="2">
    <citation type="journal article" date="2017" name="Nat. Plants">
        <title>The Aegilops tauschii genome reveals multiple impacts of transposons.</title>
        <authorList>
            <person name="Zhao G."/>
            <person name="Zou C."/>
            <person name="Li K."/>
            <person name="Wang K."/>
            <person name="Li T."/>
            <person name="Gao L."/>
            <person name="Zhang X."/>
            <person name="Wang H."/>
            <person name="Yang Z."/>
            <person name="Liu X."/>
            <person name="Jiang W."/>
            <person name="Mao L."/>
            <person name="Kong X."/>
            <person name="Jiao Y."/>
            <person name="Jia J."/>
        </authorList>
    </citation>
    <scope>NUCLEOTIDE SEQUENCE [LARGE SCALE GENOMIC DNA]</scope>
    <source>
        <strain evidence="24">cv. AL8/78</strain>
    </source>
</reference>
<dbReference type="InterPro" id="IPR055414">
    <property type="entry name" value="LRR_R13L4/SHOC2-like"/>
</dbReference>
<comment type="subcellular location">
    <subcellularLocation>
        <location evidence="1">Cell membrane</location>
        <topology evidence="1">Single-pass membrane protein</topology>
    </subcellularLocation>
</comment>
<keyword evidence="17" id="KW-0325">Glycoprotein</keyword>
<dbReference type="Gene3D" id="1.10.510.10">
    <property type="entry name" value="Transferase(Phosphotransferase) domain 1"/>
    <property type="match status" value="1"/>
</dbReference>
<evidence type="ECO:0000256" key="14">
    <source>
        <dbReference type="ARBA" id="ARBA00022989"/>
    </source>
</evidence>
<dbReference type="SUPFAM" id="SSF52058">
    <property type="entry name" value="L domain-like"/>
    <property type="match status" value="1"/>
</dbReference>
<dbReference type="FunFam" id="3.30.200.20:FF:000661">
    <property type="entry name" value="Serine-threonine protein kinase plant-type"/>
    <property type="match status" value="1"/>
</dbReference>
<evidence type="ECO:0000256" key="19">
    <source>
        <dbReference type="ARBA" id="ARBA00048679"/>
    </source>
</evidence>
<protein>
    <recommendedName>
        <fullName evidence="2">non-specific serine/threonine protein kinase</fullName>
        <ecNumber evidence="2">2.7.11.1</ecNumber>
    </recommendedName>
</protein>
<evidence type="ECO:0000256" key="13">
    <source>
        <dbReference type="ARBA" id="ARBA00022840"/>
    </source>
</evidence>
<dbReference type="InterPro" id="IPR001611">
    <property type="entry name" value="Leu-rich_rpt"/>
</dbReference>
<keyword evidence="14 21" id="KW-1133">Transmembrane helix</keyword>
<dbReference type="InterPro" id="IPR008271">
    <property type="entry name" value="Ser/Thr_kinase_AS"/>
</dbReference>
<dbReference type="SMART" id="SM00220">
    <property type="entry name" value="S_TKc"/>
    <property type="match status" value="1"/>
</dbReference>
<keyword evidence="13 20" id="KW-0067">ATP-binding</keyword>
<evidence type="ECO:0000256" key="20">
    <source>
        <dbReference type="PROSITE-ProRule" id="PRU10141"/>
    </source>
</evidence>
<evidence type="ECO:0000256" key="17">
    <source>
        <dbReference type="ARBA" id="ARBA00023180"/>
    </source>
</evidence>
<dbReference type="PANTHER" id="PTHR45974">
    <property type="entry name" value="RECEPTOR-LIKE PROTEIN 55"/>
    <property type="match status" value="1"/>
</dbReference>
<evidence type="ECO:0000256" key="6">
    <source>
        <dbReference type="ARBA" id="ARBA00022614"/>
    </source>
</evidence>
<feature type="domain" description="Protein kinase" evidence="22">
    <location>
        <begin position="774"/>
        <end position="1025"/>
    </location>
</feature>
<keyword evidence="10" id="KW-0677">Repeat</keyword>
<keyword evidence="3" id="KW-1003">Cell membrane</keyword>
<dbReference type="PROSITE" id="PS50011">
    <property type="entry name" value="PROTEIN_KINASE_DOM"/>
    <property type="match status" value="1"/>
</dbReference>
<dbReference type="SUPFAM" id="SSF56112">
    <property type="entry name" value="Protein kinase-like (PK-like)"/>
    <property type="match status" value="1"/>
</dbReference>
<dbReference type="AlphaFoldDB" id="A0A453DGY0"/>
<keyword evidence="5" id="KW-0597">Phosphoprotein</keyword>
<evidence type="ECO:0000256" key="3">
    <source>
        <dbReference type="ARBA" id="ARBA00022475"/>
    </source>
</evidence>
<dbReference type="SMART" id="SM00369">
    <property type="entry name" value="LRR_TYP"/>
    <property type="match status" value="9"/>
</dbReference>
<keyword evidence="16" id="KW-0675">Receptor</keyword>
<evidence type="ECO:0000313" key="24">
    <source>
        <dbReference type="Proteomes" id="UP000015105"/>
    </source>
</evidence>
<organism evidence="23 24">
    <name type="scientific">Aegilops tauschii subsp. strangulata</name>
    <name type="common">Goatgrass</name>
    <dbReference type="NCBI Taxonomy" id="200361"/>
    <lineage>
        <taxon>Eukaryota</taxon>
        <taxon>Viridiplantae</taxon>
        <taxon>Streptophyta</taxon>
        <taxon>Embryophyta</taxon>
        <taxon>Tracheophyta</taxon>
        <taxon>Spermatophyta</taxon>
        <taxon>Magnoliopsida</taxon>
        <taxon>Liliopsida</taxon>
        <taxon>Poales</taxon>
        <taxon>Poaceae</taxon>
        <taxon>BOP clade</taxon>
        <taxon>Pooideae</taxon>
        <taxon>Triticodae</taxon>
        <taxon>Triticeae</taxon>
        <taxon>Triticinae</taxon>
        <taxon>Aegilops</taxon>
    </lineage>
</organism>
<dbReference type="GO" id="GO:0005524">
    <property type="term" value="F:ATP binding"/>
    <property type="evidence" value="ECO:0007669"/>
    <property type="project" value="UniProtKB-UniRule"/>
</dbReference>
<dbReference type="InterPro" id="IPR017441">
    <property type="entry name" value="Protein_kinase_ATP_BS"/>
</dbReference>
<evidence type="ECO:0000256" key="16">
    <source>
        <dbReference type="ARBA" id="ARBA00023170"/>
    </source>
</evidence>
<keyword evidence="8 21" id="KW-0812">Transmembrane</keyword>
<dbReference type="FunFam" id="3.80.10.10:FF:000317">
    <property type="entry name" value="Inactive leucine-rich repeat receptor-like protein kinase"/>
    <property type="match status" value="1"/>
</dbReference>
<keyword evidence="7" id="KW-0808">Transferase</keyword>
<evidence type="ECO:0000256" key="15">
    <source>
        <dbReference type="ARBA" id="ARBA00023136"/>
    </source>
</evidence>
<evidence type="ECO:0000256" key="8">
    <source>
        <dbReference type="ARBA" id="ARBA00022692"/>
    </source>
</evidence>
<dbReference type="Gramene" id="AET2Gv21238400.2">
    <property type="protein sequence ID" value="AET2Gv21238400.2"/>
    <property type="gene ID" value="AET2Gv21238400"/>
</dbReference>
<proteinExistence type="predicted"/>
<reference evidence="23" key="3">
    <citation type="journal article" date="2017" name="Nature">
        <title>Genome sequence of the progenitor of the wheat D genome Aegilops tauschii.</title>
        <authorList>
            <person name="Luo M.C."/>
            <person name="Gu Y.Q."/>
            <person name="Puiu D."/>
            <person name="Wang H."/>
            <person name="Twardziok S.O."/>
            <person name="Deal K.R."/>
            <person name="Huo N."/>
            <person name="Zhu T."/>
            <person name="Wang L."/>
            <person name="Wang Y."/>
            <person name="McGuire P.E."/>
            <person name="Liu S."/>
            <person name="Long H."/>
            <person name="Ramasamy R.K."/>
            <person name="Rodriguez J.C."/>
            <person name="Van S.L."/>
            <person name="Yuan L."/>
            <person name="Wang Z."/>
            <person name="Xia Z."/>
            <person name="Xiao L."/>
            <person name="Anderson O.D."/>
            <person name="Ouyang S."/>
            <person name="Liang Y."/>
            <person name="Zimin A.V."/>
            <person name="Pertea G."/>
            <person name="Qi P."/>
            <person name="Bennetzen J.L."/>
            <person name="Dai X."/>
            <person name="Dawson M.W."/>
            <person name="Muller H.G."/>
            <person name="Kugler K."/>
            <person name="Rivarola-Duarte L."/>
            <person name="Spannagl M."/>
            <person name="Mayer K.F.X."/>
            <person name="Lu F.H."/>
            <person name="Bevan M.W."/>
            <person name="Leroy P."/>
            <person name="Li P."/>
            <person name="You F.M."/>
            <person name="Sun Q."/>
            <person name="Liu Z."/>
            <person name="Lyons E."/>
            <person name="Wicker T."/>
            <person name="Salzberg S.L."/>
            <person name="Devos K.M."/>
            <person name="Dvorak J."/>
        </authorList>
    </citation>
    <scope>NUCLEOTIDE SEQUENCE [LARGE SCALE GENOMIC DNA]</scope>
    <source>
        <strain evidence="23">cv. AL8/78</strain>
    </source>
</reference>
<keyword evidence="4" id="KW-0723">Serine/threonine-protein kinase</keyword>
<dbReference type="InterPro" id="IPR032675">
    <property type="entry name" value="LRR_dom_sf"/>
</dbReference>
<evidence type="ECO:0000256" key="12">
    <source>
        <dbReference type="ARBA" id="ARBA00022777"/>
    </source>
</evidence>
<dbReference type="Gene3D" id="3.30.200.20">
    <property type="entry name" value="Phosphorylase Kinase, domain 1"/>
    <property type="match status" value="1"/>
</dbReference>
<sequence length="1070" mass="119151">IRPHSSHHSSGASTIRRPGLFFFLEFGQWHRQRRRPRCPAGFQSAAFRPRRHPRQQLGSQQVLLPLGRCHLQPPSPACYSSVVAGHFPPRLPGASRRLRRLRYLSLYWNSLSNDIPRVLGNLTRLEFLHLGHNQLSGQIPCDLLLYMQNLRKFTLQTNYLSGPIPPYMFNNTPSLRYIRLGNNSLSGPIPNNIASLSKLELLTLQVNQLSGMVPQAMYNMSRLRVMLLPSNNLTGQIPDNRSFSLPMLTKISLTANKFSGRFPSGLASCQYLEILSLSTNCFMDVVPTWLAKLPHLQRISLGSNNLVGSIPSELSNLTNLPFLELSNANLKGEIPPQVGLMQELSYLNFEKNQLTGTIPPSLGNLSKLSYLYLDTNHFSGQVPTTLGRIATLKRLLLSKNKLEGNTDFLLALSNCRQLQDLVIPNNYFTGTLPDHMGNLSTQLITFRASYNKLTGGIPATLSNLSSLNWIDLSNNLLTKEMPYSITTMENLVLLDISMNELLGTIPSQIGMFKSLERLFLQKNKFFGSIPDSIGNLSRLQYIDMSNNQFISALPTSVFHLDELIRLNLSHNSFGGALPDDVSMLSQIDQIDLSSNFLDGKIPGSIGKFKMLTYLNLSCNLFEGPIPNQLNNLTSLELLDLSSNDLSGTIPTFFANFTYLSTLNLSFNRLDGQIPEGGVFLNLTLQSLIGNVGLCGAPRIGFPPCLDKSHSSNKHLLKFQILIVIITFGGIAICLYLCIKKELKKREVKDYVDPTDGICNKIVSYHELLRATNNFSEDNILGSGSFGKVFKGQLSSGLVVAIKVLDMQLDQAIRSFDAECRVLRMVRHRNLIRILNTCSNLDFRALILQYMPNGSLETLIYQSHSTMHLGFLERLGILLDVSMAMAYLHHEHHEVILHCDLKPSNVLFDEDMTAHVADFGIARLLQGDDNSMTYASMPGTVGYMAPEYGSLGKASRKSDIFSFGIMLLEVFTGRRPTDAMFVGELSLRRWVCQAFPSELVHVVDERLLQGPSSSCNLADGFLVPVLELGLLCSSDLPDQRTTTMSDVVVRLKKIKVEYIKSTPAMPGSAAQ</sequence>
<feature type="transmembrane region" description="Helical" evidence="21">
    <location>
        <begin position="718"/>
        <end position="738"/>
    </location>
</feature>
<dbReference type="Pfam" id="PF13855">
    <property type="entry name" value="LRR_8"/>
    <property type="match status" value="2"/>
</dbReference>
<keyword evidence="6" id="KW-0433">Leucine-rich repeat</keyword>
<name>A0A453DGY0_AEGTS</name>
<keyword evidence="24" id="KW-1185">Reference proteome</keyword>
<evidence type="ECO:0000256" key="21">
    <source>
        <dbReference type="SAM" id="Phobius"/>
    </source>
</evidence>
<dbReference type="FunFam" id="3.80.10.10:FF:000095">
    <property type="entry name" value="LRR receptor-like serine/threonine-protein kinase GSO1"/>
    <property type="match status" value="1"/>
</dbReference>
<reference evidence="24" key="1">
    <citation type="journal article" date="2014" name="Science">
        <title>Ancient hybridizations among the ancestral genomes of bread wheat.</title>
        <authorList>
            <consortium name="International Wheat Genome Sequencing Consortium,"/>
            <person name="Marcussen T."/>
            <person name="Sandve S.R."/>
            <person name="Heier L."/>
            <person name="Spannagl M."/>
            <person name="Pfeifer M."/>
            <person name="Jakobsen K.S."/>
            <person name="Wulff B.B."/>
            <person name="Steuernagel B."/>
            <person name="Mayer K.F."/>
            <person name="Olsen O.A."/>
        </authorList>
    </citation>
    <scope>NUCLEOTIDE SEQUENCE [LARGE SCALE GENOMIC DNA]</scope>
    <source>
        <strain evidence="24">cv. AL8/78</strain>
    </source>
</reference>
<evidence type="ECO:0000256" key="9">
    <source>
        <dbReference type="ARBA" id="ARBA00022729"/>
    </source>
</evidence>
<dbReference type="SUPFAM" id="SSF52047">
    <property type="entry name" value="RNI-like"/>
    <property type="match status" value="1"/>
</dbReference>
<reference evidence="23" key="4">
    <citation type="submission" date="2019-03" db="UniProtKB">
        <authorList>
            <consortium name="EnsemblPlants"/>
        </authorList>
    </citation>
    <scope>IDENTIFICATION</scope>
</reference>
<evidence type="ECO:0000313" key="23">
    <source>
        <dbReference type="EnsemblPlants" id="AET2Gv21238400.2"/>
    </source>
</evidence>
<evidence type="ECO:0000256" key="2">
    <source>
        <dbReference type="ARBA" id="ARBA00012513"/>
    </source>
</evidence>
<evidence type="ECO:0000256" key="7">
    <source>
        <dbReference type="ARBA" id="ARBA00022679"/>
    </source>
</evidence>
<dbReference type="EnsemblPlants" id="AET2Gv21238400.2">
    <property type="protein sequence ID" value="AET2Gv21238400.2"/>
    <property type="gene ID" value="AET2Gv21238400"/>
</dbReference>
<keyword evidence="9" id="KW-0732">Signal</keyword>
<dbReference type="Gene3D" id="3.80.10.10">
    <property type="entry name" value="Ribonuclease Inhibitor"/>
    <property type="match status" value="2"/>
</dbReference>
<evidence type="ECO:0000256" key="5">
    <source>
        <dbReference type="ARBA" id="ARBA00022553"/>
    </source>
</evidence>